<dbReference type="OrthoDB" id="3172239at2759"/>
<dbReference type="SUPFAM" id="SSF52047">
    <property type="entry name" value="RNI-like"/>
    <property type="match status" value="1"/>
</dbReference>
<reference evidence="1 2" key="1">
    <citation type="journal article" date="2020" name="ISME J.">
        <title>Uncovering the hidden diversity of litter-decomposition mechanisms in mushroom-forming fungi.</title>
        <authorList>
            <person name="Floudas D."/>
            <person name="Bentzer J."/>
            <person name="Ahren D."/>
            <person name="Johansson T."/>
            <person name="Persson P."/>
            <person name="Tunlid A."/>
        </authorList>
    </citation>
    <scope>NUCLEOTIDE SEQUENCE [LARGE SCALE GENOMIC DNA]</scope>
    <source>
        <strain evidence="1 2">CBS 101986</strain>
    </source>
</reference>
<proteinExistence type="predicted"/>
<evidence type="ECO:0000313" key="2">
    <source>
        <dbReference type="Proteomes" id="UP000567179"/>
    </source>
</evidence>
<dbReference type="AlphaFoldDB" id="A0A8H5B3Z6"/>
<name>A0A8H5B3Z6_9AGAR</name>
<protein>
    <recommendedName>
        <fullName evidence="3">F-box domain-containing protein</fullName>
    </recommendedName>
</protein>
<comment type="caution">
    <text evidence="1">The sequence shown here is derived from an EMBL/GenBank/DDBJ whole genome shotgun (WGS) entry which is preliminary data.</text>
</comment>
<accession>A0A8H5B3Z6</accession>
<sequence>MSDGNAASLAEMDAQINYHETRALSLKIQRNKRAPVSKLSQDVLLAIFLTARDSEQDQNLSNIPLRITHVCKEWRYVAIEAATLWIRPPTHHCRLQWTEITLQRAKMAPLDVLLDFDHSSPATNKLVLASMSRIAKLVIKGMSHRLYSLSGLISDNAPQLQELQISREIFEEDLLHLEDSDFEDTNFLKLVLPPTAFQEAPKLRRLTLQHVDLDFNSTLLSNLSSLSLKNVSPSALPTWAQLTDALRRMPLLQELSLDWALPPAAASMPDLKAIELRHLKAISVRTKAVSQLQTFLSFIIVAPPLVSLSLAWTFNNTPGDSQTESIIRTAAHLTDAKKHGDSFTTLDISAERDNKEIRSLARSPEGCFIEIAFPATNDPDDEWRDIHALKDFTRILLLNRITYLSLDTDWIDYDVDSLRVLLNELPLLQTATIGRLSAFNFFDCLDAEIRSKVVDKFCLRELKSITWRDTDFRRYEWWVEERAAYILEDRQKEGIPLQELTFRNIANLNAELVEIFKEVVPKVVVEPAL</sequence>
<evidence type="ECO:0008006" key="3">
    <source>
        <dbReference type="Google" id="ProtNLM"/>
    </source>
</evidence>
<dbReference type="Proteomes" id="UP000567179">
    <property type="component" value="Unassembled WGS sequence"/>
</dbReference>
<evidence type="ECO:0000313" key="1">
    <source>
        <dbReference type="EMBL" id="KAF5316097.1"/>
    </source>
</evidence>
<dbReference type="InterPro" id="IPR032675">
    <property type="entry name" value="LRR_dom_sf"/>
</dbReference>
<keyword evidence="2" id="KW-1185">Reference proteome</keyword>
<gene>
    <name evidence="1" type="ORF">D9619_006178</name>
</gene>
<dbReference type="Gene3D" id="3.80.10.10">
    <property type="entry name" value="Ribonuclease Inhibitor"/>
    <property type="match status" value="1"/>
</dbReference>
<organism evidence="1 2">
    <name type="scientific">Psilocybe cf. subviscida</name>
    <dbReference type="NCBI Taxonomy" id="2480587"/>
    <lineage>
        <taxon>Eukaryota</taxon>
        <taxon>Fungi</taxon>
        <taxon>Dikarya</taxon>
        <taxon>Basidiomycota</taxon>
        <taxon>Agaricomycotina</taxon>
        <taxon>Agaricomycetes</taxon>
        <taxon>Agaricomycetidae</taxon>
        <taxon>Agaricales</taxon>
        <taxon>Agaricineae</taxon>
        <taxon>Strophariaceae</taxon>
        <taxon>Psilocybe</taxon>
    </lineage>
</organism>
<dbReference type="EMBL" id="JAACJJ010000042">
    <property type="protein sequence ID" value="KAF5316097.1"/>
    <property type="molecule type" value="Genomic_DNA"/>
</dbReference>